<evidence type="ECO:0000313" key="1">
    <source>
        <dbReference type="EnsemblPlants" id="LPERR03G09780.1"/>
    </source>
</evidence>
<dbReference type="AlphaFoldDB" id="A0A0D9VS18"/>
<organism evidence="1 2">
    <name type="scientific">Leersia perrieri</name>
    <dbReference type="NCBI Taxonomy" id="77586"/>
    <lineage>
        <taxon>Eukaryota</taxon>
        <taxon>Viridiplantae</taxon>
        <taxon>Streptophyta</taxon>
        <taxon>Embryophyta</taxon>
        <taxon>Tracheophyta</taxon>
        <taxon>Spermatophyta</taxon>
        <taxon>Magnoliopsida</taxon>
        <taxon>Liliopsida</taxon>
        <taxon>Poales</taxon>
        <taxon>Poaceae</taxon>
        <taxon>BOP clade</taxon>
        <taxon>Oryzoideae</taxon>
        <taxon>Oryzeae</taxon>
        <taxon>Oryzinae</taxon>
        <taxon>Leersia</taxon>
    </lineage>
</organism>
<reference evidence="1" key="3">
    <citation type="submission" date="2015-04" db="UniProtKB">
        <authorList>
            <consortium name="EnsemblPlants"/>
        </authorList>
    </citation>
    <scope>IDENTIFICATION</scope>
</reference>
<dbReference type="PANTHER" id="PTHR30031">
    <property type="entry name" value="PHOSPHOENOLPYRUVATE CARBOXYKINASE ATP"/>
    <property type="match status" value="1"/>
</dbReference>
<dbReference type="PANTHER" id="PTHR30031:SF0">
    <property type="entry name" value="PHOSPHOENOLPYRUVATE CARBOXYKINASE (ATP)"/>
    <property type="match status" value="1"/>
</dbReference>
<dbReference type="EnsemblPlants" id="LPERR03G09780.1">
    <property type="protein sequence ID" value="LPERR03G09780.1"/>
    <property type="gene ID" value="LPERR03G09780"/>
</dbReference>
<dbReference type="Proteomes" id="UP000032180">
    <property type="component" value="Chromosome 3"/>
</dbReference>
<accession>A0A0D9VS18</accession>
<dbReference type="InterPro" id="IPR013035">
    <property type="entry name" value="PEP_carboxykinase_C"/>
</dbReference>
<dbReference type="HOGENOM" id="CLU_2472322_0_0_1"/>
<evidence type="ECO:0000313" key="2">
    <source>
        <dbReference type="Proteomes" id="UP000032180"/>
    </source>
</evidence>
<dbReference type="GO" id="GO:0006094">
    <property type="term" value="P:gluconeogenesis"/>
    <property type="evidence" value="ECO:0007669"/>
    <property type="project" value="InterPro"/>
</dbReference>
<sequence length="88" mass="10157">MQRLLYQIHSWFRITRRIGEVGEKNVPACMPCRYGAGKTTLSTDHNRLLIGDDEHCCSDSGVSNIEGGCYAKCINLSRYLERYQVWDR</sequence>
<dbReference type="GO" id="GO:0004612">
    <property type="term" value="F:phosphoenolpyruvate carboxykinase (ATP) activity"/>
    <property type="evidence" value="ECO:0007669"/>
    <property type="project" value="InterPro"/>
</dbReference>
<reference evidence="2" key="2">
    <citation type="submission" date="2013-12" db="EMBL/GenBank/DDBJ databases">
        <authorList>
            <person name="Yu Y."/>
            <person name="Lee S."/>
            <person name="de Baynast K."/>
            <person name="Wissotski M."/>
            <person name="Liu L."/>
            <person name="Talag J."/>
            <person name="Goicoechea J."/>
            <person name="Angelova A."/>
            <person name="Jetty R."/>
            <person name="Kudrna D."/>
            <person name="Golser W."/>
            <person name="Rivera L."/>
            <person name="Zhang J."/>
            <person name="Wing R."/>
        </authorList>
    </citation>
    <scope>NUCLEOTIDE SEQUENCE</scope>
</reference>
<dbReference type="STRING" id="77586.A0A0D9VS18"/>
<reference evidence="1 2" key="1">
    <citation type="submission" date="2012-08" db="EMBL/GenBank/DDBJ databases">
        <title>Oryza genome evolution.</title>
        <authorList>
            <person name="Wing R.A."/>
        </authorList>
    </citation>
    <scope>NUCLEOTIDE SEQUENCE</scope>
</reference>
<proteinExistence type="predicted"/>
<dbReference type="Gramene" id="LPERR03G09780.1">
    <property type="protein sequence ID" value="LPERR03G09780.1"/>
    <property type="gene ID" value="LPERR03G09780"/>
</dbReference>
<name>A0A0D9VS18_9ORYZ</name>
<dbReference type="Pfam" id="PF01293">
    <property type="entry name" value="PEPCK_ATP"/>
    <property type="match status" value="1"/>
</dbReference>
<protein>
    <submittedName>
        <fullName evidence="1">Uncharacterized protein</fullName>
    </submittedName>
</protein>
<dbReference type="SUPFAM" id="SSF53795">
    <property type="entry name" value="PEP carboxykinase-like"/>
    <property type="match status" value="1"/>
</dbReference>
<dbReference type="GO" id="GO:0005829">
    <property type="term" value="C:cytosol"/>
    <property type="evidence" value="ECO:0007669"/>
    <property type="project" value="TreeGrafter"/>
</dbReference>
<keyword evidence="2" id="KW-1185">Reference proteome</keyword>
<dbReference type="GO" id="GO:0005524">
    <property type="term" value="F:ATP binding"/>
    <property type="evidence" value="ECO:0007669"/>
    <property type="project" value="InterPro"/>
</dbReference>
<dbReference type="InterPro" id="IPR001272">
    <property type="entry name" value="PEP_carboxykinase_ATP"/>
</dbReference>
<dbReference type="Gene3D" id="3.90.228.20">
    <property type="match status" value="1"/>
</dbReference>